<dbReference type="PROSITE" id="PS00732">
    <property type="entry name" value="RIBOSOMAL_S16"/>
    <property type="match status" value="1"/>
</dbReference>
<comment type="similarity">
    <text evidence="3">Belongs to the bacterial ribosomal protein bS16 family.</text>
</comment>
<keyword evidence="5" id="KW-1185">Reference proteome</keyword>
<dbReference type="PANTHER" id="PTHR12919">
    <property type="entry name" value="30S RIBOSOMAL PROTEIN S16"/>
    <property type="match status" value="1"/>
</dbReference>
<accession>M4VAJ5</accession>
<organism evidence="4 5">
    <name type="scientific">Pseudobdellovibrio exovorus JSS</name>
    <dbReference type="NCBI Taxonomy" id="1184267"/>
    <lineage>
        <taxon>Bacteria</taxon>
        <taxon>Pseudomonadati</taxon>
        <taxon>Bdellovibrionota</taxon>
        <taxon>Bdellovibrionia</taxon>
        <taxon>Bdellovibrionales</taxon>
        <taxon>Pseudobdellovibrionaceae</taxon>
        <taxon>Pseudobdellovibrio</taxon>
    </lineage>
</organism>
<dbReference type="HAMAP" id="MF_00385">
    <property type="entry name" value="Ribosomal_bS16"/>
    <property type="match status" value="1"/>
</dbReference>
<dbReference type="PANTHER" id="PTHR12919:SF20">
    <property type="entry name" value="SMALL RIBOSOMAL SUBUNIT PROTEIN BS16M"/>
    <property type="match status" value="1"/>
</dbReference>
<dbReference type="InterPro" id="IPR020592">
    <property type="entry name" value="Ribosomal_bS16_CS"/>
</dbReference>
<dbReference type="GO" id="GO:0005737">
    <property type="term" value="C:cytoplasm"/>
    <property type="evidence" value="ECO:0007669"/>
    <property type="project" value="UniProtKB-ARBA"/>
</dbReference>
<dbReference type="Gene3D" id="3.30.1320.10">
    <property type="match status" value="1"/>
</dbReference>
<evidence type="ECO:0000256" key="3">
    <source>
        <dbReference type="HAMAP-Rule" id="MF_00385"/>
    </source>
</evidence>
<reference evidence="4 5" key="1">
    <citation type="journal article" date="2013" name="ISME J.">
        <title>By their genes ye shall know them: genomic signatures of predatory bacteria.</title>
        <authorList>
            <person name="Pasternak Z."/>
            <person name="Pietrokovski S."/>
            <person name="Rotem O."/>
            <person name="Gophna U."/>
            <person name="Lurie-Weinberger M.N."/>
            <person name="Jurkevitch E."/>
        </authorList>
    </citation>
    <scope>NUCLEOTIDE SEQUENCE [LARGE SCALE GENOMIC DNA]</scope>
    <source>
        <strain evidence="4 5">JSS</strain>
    </source>
</reference>
<dbReference type="PATRIC" id="fig|1184267.3.peg.1271"/>
<gene>
    <name evidence="3" type="primary">rpsP</name>
    <name evidence="4" type="ORF">A11Q_1254</name>
</gene>
<dbReference type="SUPFAM" id="SSF54565">
    <property type="entry name" value="Ribosomal protein S16"/>
    <property type="match status" value="1"/>
</dbReference>
<dbReference type="HOGENOM" id="CLU_100590_5_2_7"/>
<evidence type="ECO:0000256" key="2">
    <source>
        <dbReference type="ARBA" id="ARBA00023274"/>
    </source>
</evidence>
<sequence>MVVIRLARVGKKHDPAYRITVADSRKYVTGRFIEVLGTYIPSPMGKQQKVTLNVEKAKDWLTKGAQPSDTVRHVLKLAGVETKPSKKQVKAAKAKKA</sequence>
<dbReference type="GO" id="GO:0015935">
    <property type="term" value="C:small ribosomal subunit"/>
    <property type="evidence" value="ECO:0007669"/>
    <property type="project" value="TreeGrafter"/>
</dbReference>
<dbReference type="GO" id="GO:0006412">
    <property type="term" value="P:translation"/>
    <property type="evidence" value="ECO:0007669"/>
    <property type="project" value="UniProtKB-UniRule"/>
</dbReference>
<keyword evidence="2 3" id="KW-0687">Ribonucleoprotein</keyword>
<keyword evidence="1 3" id="KW-0689">Ribosomal protein</keyword>
<dbReference type="RefSeq" id="WP_015469960.1">
    <property type="nucleotide sequence ID" value="NC_020813.1"/>
</dbReference>
<dbReference type="eggNOG" id="COG0228">
    <property type="taxonomic scope" value="Bacteria"/>
</dbReference>
<evidence type="ECO:0000256" key="1">
    <source>
        <dbReference type="ARBA" id="ARBA00022980"/>
    </source>
</evidence>
<dbReference type="GO" id="GO:0003735">
    <property type="term" value="F:structural constituent of ribosome"/>
    <property type="evidence" value="ECO:0007669"/>
    <property type="project" value="InterPro"/>
</dbReference>
<name>M4VAJ5_9BACT</name>
<proteinExistence type="inferred from homology"/>
<dbReference type="Proteomes" id="UP000012040">
    <property type="component" value="Chromosome"/>
</dbReference>
<protein>
    <recommendedName>
        <fullName evidence="3">Small ribosomal subunit protein bS16</fullName>
    </recommendedName>
</protein>
<evidence type="ECO:0000313" key="4">
    <source>
        <dbReference type="EMBL" id="AGH95470.1"/>
    </source>
</evidence>
<dbReference type="OrthoDB" id="9807878at2"/>
<dbReference type="NCBIfam" id="TIGR00002">
    <property type="entry name" value="S16"/>
    <property type="match status" value="1"/>
</dbReference>
<dbReference type="InterPro" id="IPR023803">
    <property type="entry name" value="Ribosomal_bS16_dom_sf"/>
</dbReference>
<dbReference type="AlphaFoldDB" id="M4VAJ5"/>
<dbReference type="EMBL" id="CP003537">
    <property type="protein sequence ID" value="AGH95470.1"/>
    <property type="molecule type" value="Genomic_DNA"/>
</dbReference>
<dbReference type="InterPro" id="IPR000307">
    <property type="entry name" value="Ribosomal_bS16"/>
</dbReference>
<evidence type="ECO:0000313" key="5">
    <source>
        <dbReference type="Proteomes" id="UP000012040"/>
    </source>
</evidence>
<dbReference type="KEGG" id="bex:A11Q_1254"/>
<dbReference type="Pfam" id="PF00886">
    <property type="entry name" value="Ribosomal_S16"/>
    <property type="match status" value="1"/>
</dbReference>
<dbReference type="STRING" id="1184267.A11Q_1254"/>